<keyword evidence="3" id="KW-1185">Reference proteome</keyword>
<dbReference type="RefSeq" id="WP_139377431.1">
    <property type="nucleotide sequence ID" value="NZ_FUYR01000002.1"/>
</dbReference>
<sequence length="74" mass="8382">MKRLKLYSYVVIMTIIGITTSCTSSSTTDESKQEVTAMDSVSKDLEKTNKELEDEAKKVEESLDKIDKEFNAKK</sequence>
<evidence type="ECO:0000256" key="1">
    <source>
        <dbReference type="SAM" id="MobiDB-lite"/>
    </source>
</evidence>
<accession>A0A1T5CTX0</accession>
<dbReference type="STRING" id="572036.SAMN05661099_1875"/>
<evidence type="ECO:0000313" key="3">
    <source>
        <dbReference type="Proteomes" id="UP000189981"/>
    </source>
</evidence>
<dbReference type="PROSITE" id="PS51257">
    <property type="entry name" value="PROKAR_LIPOPROTEIN"/>
    <property type="match status" value="1"/>
</dbReference>
<evidence type="ECO:0000313" key="2">
    <source>
        <dbReference type="EMBL" id="SKB62945.1"/>
    </source>
</evidence>
<gene>
    <name evidence="2" type="ORF">SAMN05661099_1875</name>
</gene>
<feature type="region of interest" description="Disordered" evidence="1">
    <location>
        <begin position="22"/>
        <end position="44"/>
    </location>
</feature>
<dbReference type="EMBL" id="FUYR01000002">
    <property type="protein sequence ID" value="SKB62945.1"/>
    <property type="molecule type" value="Genomic_DNA"/>
</dbReference>
<dbReference type="Proteomes" id="UP000189981">
    <property type="component" value="Unassembled WGS sequence"/>
</dbReference>
<proteinExistence type="predicted"/>
<dbReference type="AlphaFoldDB" id="A0A1T5CTX0"/>
<organism evidence="2 3">
    <name type="scientific">Daejeonella lutea</name>
    <dbReference type="NCBI Taxonomy" id="572036"/>
    <lineage>
        <taxon>Bacteria</taxon>
        <taxon>Pseudomonadati</taxon>
        <taxon>Bacteroidota</taxon>
        <taxon>Sphingobacteriia</taxon>
        <taxon>Sphingobacteriales</taxon>
        <taxon>Sphingobacteriaceae</taxon>
        <taxon>Daejeonella</taxon>
    </lineage>
</organism>
<reference evidence="3" key="1">
    <citation type="submission" date="2017-02" db="EMBL/GenBank/DDBJ databases">
        <authorList>
            <person name="Varghese N."/>
            <person name="Submissions S."/>
        </authorList>
    </citation>
    <scope>NUCLEOTIDE SEQUENCE [LARGE SCALE GENOMIC DNA]</scope>
    <source>
        <strain evidence="3">DSM 22385</strain>
    </source>
</reference>
<protein>
    <submittedName>
        <fullName evidence="2">Uncharacterized protein</fullName>
    </submittedName>
</protein>
<name>A0A1T5CTX0_9SPHI</name>